<accession>A0A917UEA7</accession>
<organism evidence="6 7">
    <name type="scientific">Dactylosporangium sucinum</name>
    <dbReference type="NCBI Taxonomy" id="1424081"/>
    <lineage>
        <taxon>Bacteria</taxon>
        <taxon>Bacillati</taxon>
        <taxon>Actinomycetota</taxon>
        <taxon>Actinomycetes</taxon>
        <taxon>Micromonosporales</taxon>
        <taxon>Micromonosporaceae</taxon>
        <taxon>Dactylosporangium</taxon>
    </lineage>
</organism>
<dbReference type="InterPro" id="IPR036188">
    <property type="entry name" value="FAD/NAD-bd_sf"/>
</dbReference>
<dbReference type="EMBL" id="BMPI01000099">
    <property type="protein sequence ID" value="GGM85016.1"/>
    <property type="molecule type" value="Genomic_DNA"/>
</dbReference>
<evidence type="ECO:0000256" key="1">
    <source>
        <dbReference type="ARBA" id="ARBA00001974"/>
    </source>
</evidence>
<evidence type="ECO:0000256" key="3">
    <source>
        <dbReference type="ARBA" id="ARBA00022827"/>
    </source>
</evidence>
<dbReference type="Proteomes" id="UP000642070">
    <property type="component" value="Unassembled WGS sequence"/>
</dbReference>
<comment type="caution">
    <text evidence="6">The sequence shown here is derived from an EMBL/GenBank/DDBJ whole genome shotgun (WGS) entry which is preliminary data.</text>
</comment>
<comment type="cofactor">
    <cofactor evidence="1">
        <name>FAD</name>
        <dbReference type="ChEBI" id="CHEBI:57692"/>
    </cofactor>
</comment>
<dbReference type="RefSeq" id="WP_229837140.1">
    <property type="nucleotide sequence ID" value="NZ_BMPI01000099.1"/>
</dbReference>
<name>A0A917UEA7_9ACTN</name>
<evidence type="ECO:0000313" key="7">
    <source>
        <dbReference type="Proteomes" id="UP000642070"/>
    </source>
</evidence>
<gene>
    <name evidence="6" type="primary">solA</name>
    <name evidence="6" type="ORF">GCM10007977_103340</name>
</gene>
<dbReference type="GO" id="GO:0050660">
    <property type="term" value="F:flavin adenine dinucleotide binding"/>
    <property type="evidence" value="ECO:0007669"/>
    <property type="project" value="InterPro"/>
</dbReference>
<reference evidence="6" key="2">
    <citation type="submission" date="2020-09" db="EMBL/GenBank/DDBJ databases">
        <authorList>
            <person name="Sun Q."/>
            <person name="Ohkuma M."/>
        </authorList>
    </citation>
    <scope>NUCLEOTIDE SEQUENCE</scope>
    <source>
        <strain evidence="6">JCM 19831</strain>
    </source>
</reference>
<feature type="domain" description="FAD dependent oxidoreductase" evidence="5">
    <location>
        <begin position="6"/>
        <end position="351"/>
    </location>
</feature>
<evidence type="ECO:0000256" key="2">
    <source>
        <dbReference type="ARBA" id="ARBA00022630"/>
    </source>
</evidence>
<dbReference type="InterPro" id="IPR045170">
    <property type="entry name" value="MTOX"/>
</dbReference>
<keyword evidence="7" id="KW-1185">Reference proteome</keyword>
<dbReference type="GO" id="GO:0008115">
    <property type="term" value="F:sarcosine oxidase activity"/>
    <property type="evidence" value="ECO:0007669"/>
    <property type="project" value="TreeGrafter"/>
</dbReference>
<reference evidence="6" key="1">
    <citation type="journal article" date="2014" name="Int. J. Syst. Evol. Microbiol.">
        <title>Complete genome sequence of Corynebacterium casei LMG S-19264T (=DSM 44701T), isolated from a smear-ripened cheese.</title>
        <authorList>
            <consortium name="US DOE Joint Genome Institute (JGI-PGF)"/>
            <person name="Walter F."/>
            <person name="Albersmeier A."/>
            <person name="Kalinowski J."/>
            <person name="Ruckert C."/>
        </authorList>
    </citation>
    <scope>NUCLEOTIDE SEQUENCE</scope>
    <source>
        <strain evidence="6">JCM 19831</strain>
    </source>
</reference>
<proteinExistence type="predicted"/>
<keyword evidence="4" id="KW-0560">Oxidoreductase</keyword>
<evidence type="ECO:0000259" key="5">
    <source>
        <dbReference type="Pfam" id="PF01266"/>
    </source>
</evidence>
<dbReference type="Gene3D" id="3.30.9.10">
    <property type="entry name" value="D-Amino Acid Oxidase, subunit A, domain 2"/>
    <property type="match status" value="1"/>
</dbReference>
<dbReference type="PANTHER" id="PTHR10961:SF7">
    <property type="entry name" value="FAD DEPENDENT OXIDOREDUCTASE DOMAIN-CONTAINING PROTEIN"/>
    <property type="match status" value="1"/>
</dbReference>
<keyword evidence="2" id="KW-0285">Flavoprotein</keyword>
<evidence type="ECO:0000313" key="6">
    <source>
        <dbReference type="EMBL" id="GGM85016.1"/>
    </source>
</evidence>
<dbReference type="InterPro" id="IPR006076">
    <property type="entry name" value="FAD-dep_OxRdtase"/>
</dbReference>
<sequence length="374" mass="38891">MSAVEVAVIGAGLMGAATAWALGRRGVSAALFEAREFGHTAGSSHGSARIYRRAYPDPLYLRMTGLAGELWRELELAAGASVLSTTGGLDFGRRRDPAAIAARLAEAGVPHELIPASEALRRWTGFAFDGPVTYHPEAGVVDADLAVRSMMSEAARAGVPASASTPVRRIEPLAGGGVRLHLATGGSQVAGRVVVAAGAWMSDVLGGLTPLPELTVTQQQAFHFPRRDPNTEWPVFVYKGDDTASYGLPGGRDGGPGGAIKVAEHAEGSVTTGDSRDGVVSPASRARVTDYVRRRLPGLVPEPFAEASCLYTKTANEDFVLDRVGDVVVCSPCSGHGAKFAPLIGEIAADLAMGKTPFDPRFTLAAHGVPASLS</sequence>
<dbReference type="SUPFAM" id="SSF54373">
    <property type="entry name" value="FAD-linked reductases, C-terminal domain"/>
    <property type="match status" value="1"/>
</dbReference>
<dbReference type="Pfam" id="PF01266">
    <property type="entry name" value="DAO"/>
    <property type="match status" value="1"/>
</dbReference>
<keyword evidence="3" id="KW-0274">FAD</keyword>
<dbReference type="AlphaFoldDB" id="A0A917UEA7"/>
<evidence type="ECO:0000256" key="4">
    <source>
        <dbReference type="ARBA" id="ARBA00023002"/>
    </source>
</evidence>
<protein>
    <submittedName>
        <fullName evidence="6">N-methyltryptophan oxidase</fullName>
    </submittedName>
</protein>
<dbReference type="Gene3D" id="3.50.50.60">
    <property type="entry name" value="FAD/NAD(P)-binding domain"/>
    <property type="match status" value="1"/>
</dbReference>
<dbReference type="PANTHER" id="PTHR10961">
    <property type="entry name" value="PEROXISOMAL SARCOSINE OXIDASE"/>
    <property type="match status" value="1"/>
</dbReference>
<dbReference type="SUPFAM" id="SSF51905">
    <property type="entry name" value="FAD/NAD(P)-binding domain"/>
    <property type="match status" value="1"/>
</dbReference>